<gene>
    <name evidence="1" type="ORF">IB75_17485</name>
</gene>
<dbReference type="GO" id="GO:0070224">
    <property type="term" value="F:sulfide:quinone oxidoreductase activity"/>
    <property type="evidence" value="ECO:0007669"/>
    <property type="project" value="TreeGrafter"/>
</dbReference>
<protein>
    <submittedName>
        <fullName evidence="1">Pyridine nucleotide-disulfide oxidoreductase</fullName>
    </submittedName>
</protein>
<accession>A0A0E2YWS6</accession>
<feature type="non-terminal residue" evidence="1">
    <location>
        <position position="85"/>
    </location>
</feature>
<comment type="caution">
    <text evidence="1">The sequence shown here is derived from an EMBL/GenBank/DDBJ whole genome shotgun (WGS) entry which is preliminary data.</text>
</comment>
<dbReference type="InterPro" id="IPR015904">
    <property type="entry name" value="Sulphide_quinone_reductase"/>
</dbReference>
<dbReference type="InterPro" id="IPR036188">
    <property type="entry name" value="FAD/NAD-bd_sf"/>
</dbReference>
<dbReference type="SUPFAM" id="SSF51905">
    <property type="entry name" value="FAD/NAD(P)-binding domain"/>
    <property type="match status" value="1"/>
</dbReference>
<evidence type="ECO:0000313" key="2">
    <source>
        <dbReference type="Proteomes" id="UP000028839"/>
    </source>
</evidence>
<dbReference type="GO" id="GO:0071949">
    <property type="term" value="F:FAD binding"/>
    <property type="evidence" value="ECO:0007669"/>
    <property type="project" value="TreeGrafter"/>
</dbReference>
<sequence>MGNVIPRNAEWIQASATVFDPEQNKVRLDDGRVIGYRQLVVCPGIRTAWEKIEGLEETLGKNGVTSNYRHDLAPYTWELVQGFKS</sequence>
<proteinExistence type="predicted"/>
<dbReference type="PANTHER" id="PTHR10632:SF2">
    <property type="entry name" value="SULFIDE:QUINONE OXIDOREDUCTASE, MITOCHONDRIAL"/>
    <property type="match status" value="1"/>
</dbReference>
<dbReference type="Gene3D" id="3.50.50.100">
    <property type="match status" value="1"/>
</dbReference>
<dbReference type="AlphaFoldDB" id="A0A0E2YWS6"/>
<dbReference type="PANTHER" id="PTHR10632">
    <property type="entry name" value="SULFIDE:QUINONE OXIDOREDUCTASE"/>
    <property type="match status" value="1"/>
</dbReference>
<dbReference type="EMBL" id="JPGN01000305">
    <property type="protein sequence ID" value="KFI17908.1"/>
    <property type="molecule type" value="Genomic_DNA"/>
</dbReference>
<organism evidence="1 2">
    <name type="scientific">Nitrosococcus oceani C-27</name>
    <dbReference type="NCBI Taxonomy" id="314279"/>
    <lineage>
        <taxon>Bacteria</taxon>
        <taxon>Pseudomonadati</taxon>
        <taxon>Pseudomonadota</taxon>
        <taxon>Gammaproteobacteria</taxon>
        <taxon>Chromatiales</taxon>
        <taxon>Chromatiaceae</taxon>
        <taxon>Nitrosococcus</taxon>
    </lineage>
</organism>
<name>A0A0E2YWS6_9GAMM</name>
<evidence type="ECO:0000313" key="1">
    <source>
        <dbReference type="EMBL" id="KFI17908.1"/>
    </source>
</evidence>
<dbReference type="GO" id="GO:0070221">
    <property type="term" value="P:sulfide oxidation, using sulfide:quinone oxidoreductase"/>
    <property type="evidence" value="ECO:0007669"/>
    <property type="project" value="TreeGrafter"/>
</dbReference>
<dbReference type="HOGENOM" id="CLU_2517910_0_0_6"/>
<dbReference type="Proteomes" id="UP000028839">
    <property type="component" value="Unassembled WGS sequence"/>
</dbReference>
<reference evidence="1 2" key="1">
    <citation type="submission" date="2014-07" db="EMBL/GenBank/DDBJ databases">
        <title>Comparative analysis of Nitrosococcus oceani genome inventories of strains from Pacific and Atlantic gyres.</title>
        <authorList>
            <person name="Lim C.K."/>
            <person name="Wang L."/>
            <person name="Sayavedra-Soto L.A."/>
            <person name="Klotz M.G."/>
        </authorList>
    </citation>
    <scope>NUCLEOTIDE SEQUENCE [LARGE SCALE GENOMIC DNA]</scope>
    <source>
        <strain evidence="1 2">C-27</strain>
    </source>
</reference>